<evidence type="ECO:0000313" key="2">
    <source>
        <dbReference type="Proteomes" id="UP000016064"/>
    </source>
</evidence>
<organism evidence="1 2">
    <name type="scientific">Chlamydia ibidis 10-1398/6</name>
    <dbReference type="NCBI Taxonomy" id="1046581"/>
    <lineage>
        <taxon>Bacteria</taxon>
        <taxon>Pseudomonadati</taxon>
        <taxon>Chlamydiota</taxon>
        <taxon>Chlamydiia</taxon>
        <taxon>Chlamydiales</taxon>
        <taxon>Chlamydiaceae</taxon>
        <taxon>Chlamydia/Chlamydophila group</taxon>
        <taxon>Chlamydia</taxon>
    </lineage>
</organism>
<evidence type="ECO:0000313" key="1">
    <source>
        <dbReference type="EMBL" id="EQM62534.1"/>
    </source>
</evidence>
<evidence type="ECO:0008006" key="3">
    <source>
        <dbReference type="Google" id="ProtNLM"/>
    </source>
</evidence>
<dbReference type="Proteomes" id="UP000016064">
    <property type="component" value="Unassembled WGS sequence"/>
</dbReference>
<gene>
    <name evidence="1" type="ORF">H359_0634</name>
</gene>
<name>A0ABN0MYW6_9CHLA</name>
<accession>A0ABN0MYW6</accession>
<keyword evidence="2" id="KW-1185">Reference proteome</keyword>
<protein>
    <recommendedName>
        <fullName evidence="3">Nef attachable domain protein</fullName>
    </recommendedName>
</protein>
<comment type="caution">
    <text evidence="1">The sequence shown here is derived from an EMBL/GenBank/DDBJ whole genome shotgun (WGS) entry which is preliminary data.</text>
</comment>
<sequence>MHYYLPPLSQITPSRGKKDKKIKNVDCLNLVYRALILRTATGKREAHSINGT</sequence>
<dbReference type="EMBL" id="APJW01000002">
    <property type="protein sequence ID" value="EQM62534.1"/>
    <property type="molecule type" value="Genomic_DNA"/>
</dbReference>
<proteinExistence type="predicted"/>
<reference evidence="1 2" key="1">
    <citation type="submission" date="2013-07" db="EMBL/GenBank/DDBJ databases">
        <title>Isolation of a new Chlamydia species from the feral Sacred Ibis (Threskiornis aethiopicus): Chlamydia ibidis.</title>
        <authorList>
            <person name="Vorimore F."/>
            <person name="Hsia R.-C."/>
            <person name="Huot-Creasy H."/>
            <person name="Bastian S."/>
            <person name="Deruyter L."/>
            <person name="Passet A."/>
            <person name="Sachse K."/>
            <person name="Bavoil P."/>
            <person name="Myers G."/>
            <person name="Laroucau K."/>
        </authorList>
    </citation>
    <scope>NUCLEOTIDE SEQUENCE [LARGE SCALE GENOMIC DNA]</scope>
    <source>
        <strain evidence="1 2">10-1398/6</strain>
    </source>
</reference>